<dbReference type="InterPro" id="IPR020823">
    <property type="entry name" value="Cell_div_FtsA"/>
</dbReference>
<evidence type="ECO:0000256" key="4">
    <source>
        <dbReference type="ARBA" id="ARBA00023306"/>
    </source>
</evidence>
<dbReference type="PANTHER" id="PTHR32432:SF4">
    <property type="entry name" value="CELL DIVISION PROTEIN FTSA"/>
    <property type="match status" value="1"/>
</dbReference>
<keyword evidence="2 5" id="KW-0132">Cell division</keyword>
<comment type="subcellular location">
    <subcellularLocation>
        <location evidence="5">Cell membrane</location>
        <topology evidence="5">Peripheral membrane protein</topology>
        <orientation evidence="5">Cytoplasmic side</orientation>
    </subcellularLocation>
    <text evidence="5">Localizes to the Z ring in an FtsZ-dependent manner. Targeted to the membrane through a conserved C-terminal amphipathic helix.</text>
</comment>
<dbReference type="Gene3D" id="3.30.420.40">
    <property type="match status" value="2"/>
</dbReference>
<dbReference type="SUPFAM" id="SSF53067">
    <property type="entry name" value="Actin-like ATPase domain"/>
    <property type="match status" value="2"/>
</dbReference>
<evidence type="ECO:0000256" key="5">
    <source>
        <dbReference type="HAMAP-Rule" id="MF_02033"/>
    </source>
</evidence>
<keyword evidence="1 5" id="KW-1003">Cell membrane</keyword>
<dbReference type="AlphaFoldDB" id="A0A2H0R8Z5"/>
<comment type="caution">
    <text evidence="8">The sequence shown here is derived from an EMBL/GenBank/DDBJ whole genome shotgun (WGS) entry which is preliminary data.</text>
</comment>
<dbReference type="InterPro" id="IPR043129">
    <property type="entry name" value="ATPase_NBD"/>
</dbReference>
<dbReference type="InterPro" id="IPR050696">
    <property type="entry name" value="FtsA/MreB"/>
</dbReference>
<comment type="function">
    <text evidence="5 6">Cell division protein that is involved in the assembly of the Z ring. May serve as a membrane anchor for the Z ring.</text>
</comment>
<dbReference type="GO" id="GO:0009898">
    <property type="term" value="C:cytoplasmic side of plasma membrane"/>
    <property type="evidence" value="ECO:0007669"/>
    <property type="project" value="UniProtKB-UniRule"/>
</dbReference>
<dbReference type="SMART" id="SM00842">
    <property type="entry name" value="FtsA"/>
    <property type="match status" value="1"/>
</dbReference>
<feature type="domain" description="SHS2" evidence="7">
    <location>
        <begin position="7"/>
        <end position="194"/>
    </location>
</feature>
<dbReference type="Proteomes" id="UP000230214">
    <property type="component" value="Unassembled WGS sequence"/>
</dbReference>
<evidence type="ECO:0000313" key="9">
    <source>
        <dbReference type="Proteomes" id="UP000230214"/>
    </source>
</evidence>
<dbReference type="InterPro" id="IPR003494">
    <property type="entry name" value="SHS2_FtsA"/>
</dbReference>
<reference evidence="8 9" key="1">
    <citation type="submission" date="2017-09" db="EMBL/GenBank/DDBJ databases">
        <title>Depth-based differentiation of microbial function through sediment-hosted aquifers and enrichment of novel symbionts in the deep terrestrial subsurface.</title>
        <authorList>
            <person name="Probst A.J."/>
            <person name="Ladd B."/>
            <person name="Jarett J.K."/>
            <person name="Geller-Mcgrath D.E."/>
            <person name="Sieber C.M."/>
            <person name="Emerson J.B."/>
            <person name="Anantharaman K."/>
            <person name="Thomas B.C."/>
            <person name="Malmstrom R."/>
            <person name="Stieglmeier M."/>
            <person name="Klingl A."/>
            <person name="Woyke T."/>
            <person name="Ryan C.M."/>
            <person name="Banfield J.F."/>
        </authorList>
    </citation>
    <scope>NUCLEOTIDE SEQUENCE [LARGE SCALE GENOMIC DNA]</scope>
    <source>
        <strain evidence="8">CG10_big_fil_rev_8_21_14_0_10_32_10</strain>
    </source>
</reference>
<dbReference type="NCBIfam" id="TIGR01174">
    <property type="entry name" value="ftsA"/>
    <property type="match status" value="1"/>
</dbReference>
<gene>
    <name evidence="5 8" type="primary">ftsA</name>
    <name evidence="8" type="ORF">COV24_05000</name>
</gene>
<dbReference type="GO" id="GO:0043093">
    <property type="term" value="P:FtsZ-dependent cytokinesis"/>
    <property type="evidence" value="ECO:0007669"/>
    <property type="project" value="UniProtKB-UniRule"/>
</dbReference>
<evidence type="ECO:0000256" key="6">
    <source>
        <dbReference type="PIRNR" id="PIRNR003101"/>
    </source>
</evidence>
<name>A0A2H0R8Z5_UNCKA</name>
<dbReference type="HAMAP" id="MF_02033">
    <property type="entry name" value="FtsA"/>
    <property type="match status" value="1"/>
</dbReference>
<evidence type="ECO:0000259" key="7">
    <source>
        <dbReference type="SMART" id="SM00842"/>
    </source>
</evidence>
<keyword evidence="3 5" id="KW-0472">Membrane</keyword>
<protein>
    <recommendedName>
        <fullName evidence="5 6">Cell division protein FtsA</fullName>
    </recommendedName>
</protein>
<evidence type="ECO:0000256" key="3">
    <source>
        <dbReference type="ARBA" id="ARBA00023136"/>
    </source>
</evidence>
<dbReference type="GO" id="GO:0032153">
    <property type="term" value="C:cell division site"/>
    <property type="evidence" value="ECO:0007669"/>
    <property type="project" value="UniProtKB-UniRule"/>
</dbReference>
<comment type="similarity">
    <text evidence="5 6">Belongs to the FtsA/MreB family.</text>
</comment>
<dbReference type="PIRSF" id="PIRSF003101">
    <property type="entry name" value="FtsA"/>
    <property type="match status" value="1"/>
</dbReference>
<dbReference type="PANTHER" id="PTHR32432">
    <property type="entry name" value="CELL DIVISION PROTEIN FTSA-RELATED"/>
    <property type="match status" value="1"/>
</dbReference>
<dbReference type="CDD" id="cd24048">
    <property type="entry name" value="ASKHA_NBD_FtsA"/>
    <property type="match status" value="1"/>
</dbReference>
<proteinExistence type="inferred from homology"/>
<comment type="subunit">
    <text evidence="5">Self-interacts. Interacts with FtsZ.</text>
</comment>
<dbReference type="EMBL" id="PCXU01000044">
    <property type="protein sequence ID" value="PIR42983.1"/>
    <property type="molecule type" value="Genomic_DNA"/>
</dbReference>
<dbReference type="Pfam" id="PF14450">
    <property type="entry name" value="FtsA"/>
    <property type="match status" value="2"/>
</dbReference>
<evidence type="ECO:0000313" key="8">
    <source>
        <dbReference type="EMBL" id="PIR42983.1"/>
    </source>
</evidence>
<sequence>MPKEKIITAIDIGSSKICTIVASLSDGKLSVIGNSTIPSKGIDRGVVNDIDKAVESISESLEKAEKMAGHAVSRAVITVNGQHIQSENSTGVVAVTDPQGEITQQDIVRVNEAAQAITIPSNREVVHVEPRDYEVDSHGNIKNPEGMSGVRLEVEAHIIHASSTILKNLVKCVRQVGVEVSDLVYTGLASATSVLTDTEKELGTVLIDMGGRTMSCMVFQNGSPSYSFVVPVGGKHITGDVAVGLRCSLDVAEKVKLRLSLDDPSSPFPDVIGAEEKVKKGELYVGDIDPDLNTVPRKFLEKIIHDRLGEMFALVEIELSKAGFADKLPAGAIITGGASETVNLADVAKVKLKMPVRTAKPKGLTGLIDEIEGPAFSACVGAILLKSDNLQEEGSMHMGGLDGNFFGKIFGKIKGLFKFIIP</sequence>
<accession>A0A2H0R8Z5</accession>
<organism evidence="8 9">
    <name type="scientific">candidate division WWE3 bacterium CG10_big_fil_rev_8_21_14_0_10_32_10</name>
    <dbReference type="NCBI Taxonomy" id="1975090"/>
    <lineage>
        <taxon>Bacteria</taxon>
        <taxon>Katanobacteria</taxon>
    </lineage>
</organism>
<keyword evidence="4 5" id="KW-0131">Cell cycle</keyword>
<evidence type="ECO:0000256" key="2">
    <source>
        <dbReference type="ARBA" id="ARBA00022618"/>
    </source>
</evidence>
<evidence type="ECO:0000256" key="1">
    <source>
        <dbReference type="ARBA" id="ARBA00022475"/>
    </source>
</evidence>
<dbReference type="Pfam" id="PF02491">
    <property type="entry name" value="SHS2_FTSA"/>
    <property type="match status" value="1"/>
</dbReference>